<dbReference type="SMART" id="SM00560">
    <property type="entry name" value="LamGL"/>
    <property type="match status" value="1"/>
</dbReference>
<evidence type="ECO:0000313" key="4">
    <source>
        <dbReference type="EMBL" id="SFJ62407.1"/>
    </source>
</evidence>
<dbReference type="PROSITE" id="PS51257">
    <property type="entry name" value="PROKAR_LIPOPROTEIN"/>
    <property type="match status" value="1"/>
</dbReference>
<dbReference type="Pfam" id="PF13385">
    <property type="entry name" value="Laminin_G_3"/>
    <property type="match status" value="1"/>
</dbReference>
<dbReference type="Proteomes" id="UP000199559">
    <property type="component" value="Unassembled WGS sequence"/>
</dbReference>
<evidence type="ECO:0000259" key="3">
    <source>
        <dbReference type="SMART" id="SM00560"/>
    </source>
</evidence>
<keyword evidence="5" id="KW-1185">Reference proteome</keyword>
<dbReference type="STRING" id="1144750.SAMN05443431_1129"/>
<proteinExistence type="predicted"/>
<dbReference type="GO" id="GO:0004553">
    <property type="term" value="F:hydrolase activity, hydrolyzing O-glycosyl compounds"/>
    <property type="evidence" value="ECO:0007669"/>
    <property type="project" value="UniProtKB-ARBA"/>
</dbReference>
<reference evidence="5" key="1">
    <citation type="submission" date="2016-10" db="EMBL/GenBank/DDBJ databases">
        <authorList>
            <person name="Varghese N."/>
            <person name="Submissions S."/>
        </authorList>
    </citation>
    <scope>NUCLEOTIDE SEQUENCE [LARGE SCALE GENOMIC DNA]</scope>
    <source>
        <strain evidence="5">DSM 28881</strain>
    </source>
</reference>
<sequence>MLEKETKPNLSIMKNTTLLFGLLFLILTSCNNDDDMQTIDTSNKNLVAYFPFNGNAIDQINLENTSLVKGAILSTDNQGIDNSAFRFNGIDDIIEINHSAALNLTNEFTISALVNPEEIKSQTIIRKGAAVNGIGTVPYGLSMSATGAISFTATTENGATINHVSKQGYQINEWYLITGVLKDSEMFLYVNGVLEDSVIINGESNTNSFPLLIGSRLRLESNTFKGIIDEVRLYNVALTASEILALQNNL</sequence>
<dbReference type="PANTHER" id="PTHR42535">
    <property type="entry name" value="OOKINETE PROTEIN, PUTATIVE-RELATED"/>
    <property type="match status" value="1"/>
</dbReference>
<protein>
    <submittedName>
        <fullName evidence="4">Concanavalin A-like lectin/glucanases superfamily protein</fullName>
    </submittedName>
</protein>
<dbReference type="InterPro" id="IPR006558">
    <property type="entry name" value="LamG-like"/>
</dbReference>
<dbReference type="PANTHER" id="PTHR42535:SF2">
    <property type="entry name" value="CHROMOSOME UNDETERMINED SCAFFOLD_146, WHOLE GENOME SHOTGUN SEQUENCE"/>
    <property type="match status" value="1"/>
</dbReference>
<dbReference type="EMBL" id="FORM01000012">
    <property type="protein sequence ID" value="SFJ62407.1"/>
    <property type="molecule type" value="Genomic_DNA"/>
</dbReference>
<evidence type="ECO:0000256" key="1">
    <source>
        <dbReference type="ARBA" id="ARBA00022729"/>
    </source>
</evidence>
<keyword evidence="2" id="KW-1015">Disulfide bond</keyword>
<dbReference type="InterPro" id="IPR013320">
    <property type="entry name" value="ConA-like_dom_sf"/>
</dbReference>
<name>A0A1I3SYN6_9FLAO</name>
<dbReference type="GO" id="GO:0030246">
    <property type="term" value="F:carbohydrate binding"/>
    <property type="evidence" value="ECO:0007669"/>
    <property type="project" value="UniProtKB-KW"/>
</dbReference>
<accession>A0A1I3SYN6</accession>
<keyword evidence="1" id="KW-0732">Signal</keyword>
<evidence type="ECO:0000256" key="2">
    <source>
        <dbReference type="ARBA" id="ARBA00023157"/>
    </source>
</evidence>
<dbReference type="SUPFAM" id="SSF49899">
    <property type="entry name" value="Concanavalin A-like lectins/glucanases"/>
    <property type="match status" value="1"/>
</dbReference>
<dbReference type="Gene3D" id="2.60.120.200">
    <property type="match status" value="1"/>
</dbReference>
<keyword evidence="4" id="KW-0430">Lectin</keyword>
<organism evidence="4 5">
    <name type="scientific">Olleya namhaensis</name>
    <dbReference type="NCBI Taxonomy" id="1144750"/>
    <lineage>
        <taxon>Bacteria</taxon>
        <taxon>Pseudomonadati</taxon>
        <taxon>Bacteroidota</taxon>
        <taxon>Flavobacteriia</taxon>
        <taxon>Flavobacteriales</taxon>
        <taxon>Flavobacteriaceae</taxon>
    </lineage>
</organism>
<evidence type="ECO:0000313" key="5">
    <source>
        <dbReference type="Proteomes" id="UP000199559"/>
    </source>
</evidence>
<gene>
    <name evidence="4" type="ORF">SAMN05443431_1129</name>
</gene>
<dbReference type="AlphaFoldDB" id="A0A1I3SYN6"/>
<feature type="domain" description="LamG-like jellyroll fold" evidence="3">
    <location>
        <begin position="106"/>
        <end position="241"/>
    </location>
</feature>
<dbReference type="GO" id="GO:0005975">
    <property type="term" value="P:carbohydrate metabolic process"/>
    <property type="evidence" value="ECO:0007669"/>
    <property type="project" value="UniProtKB-ARBA"/>
</dbReference>